<comment type="caution">
    <text evidence="2">The sequence shown here is derived from an EMBL/GenBank/DDBJ whole genome shotgun (WGS) entry which is preliminary data.</text>
</comment>
<keyword evidence="3" id="KW-1185">Reference proteome</keyword>
<name>A0A947GIT4_9HYPH</name>
<sequence length="321" mass="34785">MPLLGDGDEPGSDIRDDASRRIRRCHVGNIDLAIVDVDLPGAVPAEIGSLRLPLAEPSSVYQYYAFDALPDMHFVKSPVRVQVTREVEILTDRIRSGVVGYEFQAIGGEVLPGHSGGVILNESGNPAAIVAFRWRENGKGLAISLPALRFVWAEFATVTQSRNDDIRSLAKGQAAAVQVKASVAKPSKPQAPKKSKRPLDPDDLNKGRFGGSSTAAGFELTGVLRRVAPSGQYFVHDLIVRSTDGRDLNMPILFVLHETFNPSEFLVRTAEPTGDRAVLAEIISYGVYTAGAVLREIDGDDVLLEYDVSRLPGLPPDFLSR</sequence>
<dbReference type="SUPFAM" id="SSF50494">
    <property type="entry name" value="Trypsin-like serine proteases"/>
    <property type="match status" value="1"/>
</dbReference>
<gene>
    <name evidence="2" type="ORF">KL771_12345</name>
</gene>
<reference evidence="2 3" key="1">
    <citation type="submission" date="2021-06" db="EMBL/GenBank/DDBJ databases">
        <authorList>
            <person name="Grouzdev D.S."/>
            <person name="Koziaeva V."/>
        </authorList>
    </citation>
    <scope>NUCLEOTIDE SEQUENCE [LARGE SCALE GENOMIC DNA]</scope>
    <source>
        <strain evidence="2 3">22</strain>
    </source>
</reference>
<feature type="compositionally biased region" description="Basic and acidic residues" evidence="1">
    <location>
        <begin position="197"/>
        <end position="206"/>
    </location>
</feature>
<dbReference type="EMBL" id="JAHHZF010000005">
    <property type="protein sequence ID" value="MBT9290254.1"/>
    <property type="molecule type" value="Genomic_DNA"/>
</dbReference>
<evidence type="ECO:0000313" key="2">
    <source>
        <dbReference type="EMBL" id="MBT9290254.1"/>
    </source>
</evidence>
<feature type="compositionally biased region" description="Low complexity" evidence="1">
    <location>
        <begin position="180"/>
        <end position="190"/>
    </location>
</feature>
<dbReference type="InterPro" id="IPR009003">
    <property type="entry name" value="Peptidase_S1_PA"/>
</dbReference>
<organism evidence="2 3">
    <name type="scientific">Prosthecodimorpha staleyi</name>
    <dbReference type="NCBI Taxonomy" id="2840188"/>
    <lineage>
        <taxon>Bacteria</taxon>
        <taxon>Pseudomonadati</taxon>
        <taxon>Pseudomonadota</taxon>
        <taxon>Alphaproteobacteria</taxon>
        <taxon>Hyphomicrobiales</taxon>
        <taxon>Ancalomicrobiaceae</taxon>
        <taxon>Prosthecodimorpha</taxon>
    </lineage>
</organism>
<evidence type="ECO:0000313" key="3">
    <source>
        <dbReference type="Proteomes" id="UP000766595"/>
    </source>
</evidence>
<proteinExistence type="predicted"/>
<feature type="region of interest" description="Disordered" evidence="1">
    <location>
        <begin position="180"/>
        <end position="210"/>
    </location>
</feature>
<evidence type="ECO:0000256" key="1">
    <source>
        <dbReference type="SAM" id="MobiDB-lite"/>
    </source>
</evidence>
<dbReference type="AlphaFoldDB" id="A0A947GIT4"/>
<protein>
    <submittedName>
        <fullName evidence="2">Uncharacterized protein</fullName>
    </submittedName>
</protein>
<dbReference type="Proteomes" id="UP000766595">
    <property type="component" value="Unassembled WGS sequence"/>
</dbReference>
<accession>A0A947GIT4</accession>